<evidence type="ECO:0000256" key="9">
    <source>
        <dbReference type="ARBA" id="ARBA00023268"/>
    </source>
</evidence>
<dbReference type="GO" id="GO:0005829">
    <property type="term" value="C:cytosol"/>
    <property type="evidence" value="ECO:0007669"/>
    <property type="project" value="TreeGrafter"/>
</dbReference>
<evidence type="ECO:0000256" key="10">
    <source>
        <dbReference type="ARBA" id="ARBA00060757"/>
    </source>
</evidence>
<dbReference type="GO" id="GO:0006508">
    <property type="term" value="P:proteolysis"/>
    <property type="evidence" value="ECO:0007669"/>
    <property type="project" value="InterPro"/>
</dbReference>
<dbReference type="PROSITE" id="PS50175">
    <property type="entry name" value="ASP_PROT_RETROV"/>
    <property type="match status" value="1"/>
</dbReference>
<dbReference type="GO" id="GO:0008641">
    <property type="term" value="F:ubiquitin-like modifier activating enzyme activity"/>
    <property type="evidence" value="ECO:0007669"/>
    <property type="project" value="InterPro"/>
</dbReference>
<keyword evidence="5" id="KW-0547">Nucleotide-binding</keyword>
<keyword evidence="4" id="KW-0548">Nucleotidyltransferase</keyword>
<evidence type="ECO:0000256" key="7">
    <source>
        <dbReference type="ARBA" id="ARBA00022989"/>
    </source>
</evidence>
<keyword evidence="9" id="KW-0511">Multifunctional enzyme</keyword>
<dbReference type="RefSeq" id="WP_006668528.1">
    <property type="nucleotide sequence ID" value="NZ_ABYK01000006.1"/>
</dbReference>
<dbReference type="InterPro" id="IPR001995">
    <property type="entry name" value="Peptidase_A2_cat"/>
</dbReference>
<dbReference type="PANTHER" id="PTHR10953:SF102">
    <property type="entry name" value="ADENYLYLTRANSFERASE AND SULFURTRANSFERASE MOCS3"/>
    <property type="match status" value="1"/>
</dbReference>
<dbReference type="InterPro" id="IPR045886">
    <property type="entry name" value="ThiF/MoeB/HesA"/>
</dbReference>
<keyword evidence="2" id="KW-0808">Transferase</keyword>
<evidence type="ECO:0000313" key="14">
    <source>
        <dbReference type="EMBL" id="EDZ96107.1"/>
    </source>
</evidence>
<dbReference type="NCBIfam" id="NF005646">
    <property type="entry name" value="PRK07411.1"/>
    <property type="match status" value="1"/>
</dbReference>
<dbReference type="Proteomes" id="UP000004061">
    <property type="component" value="Unassembled WGS sequence"/>
</dbReference>
<dbReference type="Pfam" id="PF00899">
    <property type="entry name" value="ThiF"/>
    <property type="match status" value="1"/>
</dbReference>
<evidence type="ECO:0000256" key="3">
    <source>
        <dbReference type="ARBA" id="ARBA00022692"/>
    </source>
</evidence>
<organism evidence="14 15">
    <name type="scientific">Limnospira maxima CS-328</name>
    <dbReference type="NCBI Taxonomy" id="513049"/>
    <lineage>
        <taxon>Bacteria</taxon>
        <taxon>Bacillati</taxon>
        <taxon>Cyanobacteriota</taxon>
        <taxon>Cyanophyceae</taxon>
        <taxon>Oscillatoriophycideae</taxon>
        <taxon>Oscillatoriales</taxon>
        <taxon>Sirenicapillariaceae</taxon>
        <taxon>Limnospira</taxon>
    </lineage>
</organism>
<dbReference type="FunFam" id="3.40.250.10:FF:000025">
    <property type="entry name" value="Molybdopterin biosynthesis MoeZ"/>
    <property type="match status" value="1"/>
</dbReference>
<evidence type="ECO:0000259" key="13">
    <source>
        <dbReference type="PROSITE" id="PS50206"/>
    </source>
</evidence>
<evidence type="ECO:0000256" key="11">
    <source>
        <dbReference type="ARBA" id="ARBA00067503"/>
    </source>
</evidence>
<dbReference type="Gene3D" id="3.40.250.10">
    <property type="entry name" value="Rhodanese-like domain"/>
    <property type="match status" value="1"/>
</dbReference>
<dbReference type="EMBL" id="ABYK01000006">
    <property type="protein sequence ID" value="EDZ96107.1"/>
    <property type="molecule type" value="Genomic_DNA"/>
</dbReference>
<dbReference type="GO" id="GO:0004190">
    <property type="term" value="F:aspartic-type endopeptidase activity"/>
    <property type="evidence" value="ECO:0007669"/>
    <property type="project" value="InterPro"/>
</dbReference>
<dbReference type="CDD" id="cd00757">
    <property type="entry name" value="ThiF_MoeB_HesA_family"/>
    <property type="match status" value="1"/>
</dbReference>
<evidence type="ECO:0000256" key="2">
    <source>
        <dbReference type="ARBA" id="ARBA00022679"/>
    </source>
</evidence>
<dbReference type="GO" id="GO:0005524">
    <property type="term" value="F:ATP binding"/>
    <property type="evidence" value="ECO:0007669"/>
    <property type="project" value="UniProtKB-KW"/>
</dbReference>
<protein>
    <recommendedName>
        <fullName evidence="11">Probable adenylyltransferase/sulfurtransferase MoeZ</fullName>
    </recommendedName>
</protein>
<dbReference type="SUPFAM" id="SSF69572">
    <property type="entry name" value="Activating enzymes of the ubiquitin-like proteins"/>
    <property type="match status" value="1"/>
</dbReference>
<dbReference type="NCBIfam" id="NF004281">
    <property type="entry name" value="PRK05690.1"/>
    <property type="match status" value="1"/>
</dbReference>
<dbReference type="PANTHER" id="PTHR10953">
    <property type="entry name" value="UBIQUITIN-ACTIVATING ENZYME E1"/>
    <property type="match status" value="1"/>
</dbReference>
<sequence>MLNPNLDEIQLQPDEYERYSRHLILPEVGLDGQKRLKAASVLCIGTGGLGSPLLLYLTAAGIGRIGIVDFDIVDNSNLQRQIIHGTSWVGKPKIESAKNRILEINPNCQVELYNIRLSSENALDIIRSYDVVVDGTDNFPTRYLVNDACVLLNKPNVYGSIFRFEGQATVFNYEGGPNYRDLYPEPPPPGMVPSCAEGGVLGILPGMIGVIQATETIKIILGQGRTLSGRLLLYNSLDMSFRELRLRPNPERPVIEKLIDYEQFCGIPQAKQQEAQAAGSLAEMTVTELKSLIDSGADDFVLIDVRNPNEYEIAKIPGSVLIPLPDIEQGKGVEQVKEILNGNRLIAHCKMGGRSAKALGILKEAGIEGINVKGGITAWSKEVDPSVPQY</sequence>
<dbReference type="InterPro" id="IPR001763">
    <property type="entry name" value="Rhodanese-like_dom"/>
</dbReference>
<keyword evidence="7" id="KW-1133">Transmembrane helix</keyword>
<comment type="subcellular location">
    <subcellularLocation>
        <location evidence="1">Membrane</location>
        <topology evidence="1">Single-pass membrane protein</topology>
    </subcellularLocation>
</comment>
<evidence type="ECO:0000256" key="6">
    <source>
        <dbReference type="ARBA" id="ARBA00022840"/>
    </source>
</evidence>
<gene>
    <name evidence="14" type="ORF">AmaxDRAFT_1144</name>
</gene>
<feature type="domain" description="Rhodanese" evidence="13">
    <location>
        <begin position="296"/>
        <end position="388"/>
    </location>
</feature>
<reference evidence="14 15" key="1">
    <citation type="journal article" date="2011" name="Appl. Environ. Microbiol.">
        <title>Contribution of a Sodium Ion Gradient to Energy Conservation during Fermentation in the Cyanobacterium Arthrospira (Spirulina) maxima CS-328.</title>
        <authorList>
            <person name="Carrieri D."/>
            <person name="Ananyev G."/>
            <person name="Lenz O."/>
            <person name="Bryant D.A."/>
            <person name="Dismukes G.C."/>
        </authorList>
    </citation>
    <scope>NUCLEOTIDE SEQUENCE [LARGE SCALE GENOMIC DNA]</scope>
    <source>
        <strain evidence="14 15">CS-328</strain>
    </source>
</reference>
<proteinExistence type="inferred from homology"/>
<dbReference type="InterPro" id="IPR000594">
    <property type="entry name" value="ThiF_NAD_FAD-bd"/>
</dbReference>
<evidence type="ECO:0000256" key="5">
    <source>
        <dbReference type="ARBA" id="ARBA00022741"/>
    </source>
</evidence>
<dbReference type="Gene3D" id="3.40.50.720">
    <property type="entry name" value="NAD(P)-binding Rossmann-like Domain"/>
    <property type="match status" value="1"/>
</dbReference>
<comment type="caution">
    <text evidence="14">The sequence shown here is derived from an EMBL/GenBank/DDBJ whole genome shotgun (WGS) entry which is preliminary data.</text>
</comment>
<comment type="similarity">
    <text evidence="10">In the N-terminal section; belongs to the HesA/MoeB/ThiF family.</text>
</comment>
<dbReference type="SMART" id="SM00450">
    <property type="entry name" value="RHOD"/>
    <property type="match status" value="1"/>
</dbReference>
<evidence type="ECO:0000313" key="15">
    <source>
        <dbReference type="Proteomes" id="UP000004061"/>
    </source>
</evidence>
<dbReference type="InterPro" id="IPR036873">
    <property type="entry name" value="Rhodanese-like_dom_sf"/>
</dbReference>
<evidence type="ECO:0000256" key="1">
    <source>
        <dbReference type="ARBA" id="ARBA00004167"/>
    </source>
</evidence>
<keyword evidence="3" id="KW-0812">Transmembrane</keyword>
<dbReference type="GO" id="GO:0016020">
    <property type="term" value="C:membrane"/>
    <property type="evidence" value="ECO:0007669"/>
    <property type="project" value="UniProtKB-SubCell"/>
</dbReference>
<dbReference type="Pfam" id="PF00581">
    <property type="entry name" value="Rhodanese"/>
    <property type="match status" value="1"/>
</dbReference>
<accession>B5VXA2</accession>
<evidence type="ECO:0000256" key="8">
    <source>
        <dbReference type="ARBA" id="ARBA00023136"/>
    </source>
</evidence>
<evidence type="ECO:0000256" key="4">
    <source>
        <dbReference type="ARBA" id="ARBA00022695"/>
    </source>
</evidence>
<dbReference type="InterPro" id="IPR035985">
    <property type="entry name" value="Ubiquitin-activating_enz"/>
</dbReference>
<dbReference type="AlphaFoldDB" id="B5VXA2"/>
<keyword evidence="15" id="KW-1185">Reference proteome</keyword>
<dbReference type="GO" id="GO:0016779">
    <property type="term" value="F:nucleotidyltransferase activity"/>
    <property type="evidence" value="ECO:0007669"/>
    <property type="project" value="UniProtKB-KW"/>
</dbReference>
<dbReference type="GO" id="GO:0008146">
    <property type="term" value="F:sulfotransferase activity"/>
    <property type="evidence" value="ECO:0007669"/>
    <property type="project" value="TreeGrafter"/>
</dbReference>
<dbReference type="FunFam" id="3.40.50.720:FF:000033">
    <property type="entry name" value="Adenylyltransferase and sulfurtransferase MOCS3"/>
    <property type="match status" value="1"/>
</dbReference>
<feature type="domain" description="Peptidase A2" evidence="12">
    <location>
        <begin position="289"/>
        <end position="332"/>
    </location>
</feature>
<name>B5VXA2_LIMMA</name>
<keyword evidence="8" id="KW-0472">Membrane</keyword>
<dbReference type="GO" id="GO:0004792">
    <property type="term" value="F:thiosulfate-cyanide sulfurtransferase activity"/>
    <property type="evidence" value="ECO:0007669"/>
    <property type="project" value="TreeGrafter"/>
</dbReference>
<evidence type="ECO:0000259" key="12">
    <source>
        <dbReference type="PROSITE" id="PS50175"/>
    </source>
</evidence>
<dbReference type="PROSITE" id="PS50206">
    <property type="entry name" value="RHODANESE_3"/>
    <property type="match status" value="1"/>
</dbReference>
<keyword evidence="6" id="KW-0067">ATP-binding</keyword>